<keyword evidence="3" id="KW-1185">Reference proteome</keyword>
<protein>
    <submittedName>
        <fullName evidence="2">Uncharacterized protein</fullName>
    </submittedName>
</protein>
<reference evidence="2 3" key="1">
    <citation type="submission" date="2015-02" db="EMBL/GenBank/DDBJ databases">
        <title>Single-cell genomics of uncultivated deep-branching MTB reveals a conserved set of magnetosome genes.</title>
        <authorList>
            <person name="Kolinko S."/>
            <person name="Richter M."/>
            <person name="Glockner F.O."/>
            <person name="Brachmann A."/>
            <person name="Schuler D."/>
        </authorList>
    </citation>
    <scope>NUCLEOTIDE SEQUENCE [LARGE SCALE GENOMIC DNA]</scope>
    <source>
        <strain evidence="2">TM-1</strain>
    </source>
</reference>
<name>A0A0F3H464_9BACT</name>
<feature type="transmembrane region" description="Helical" evidence="1">
    <location>
        <begin position="37"/>
        <end position="58"/>
    </location>
</feature>
<dbReference type="AlphaFoldDB" id="A0A0F3H464"/>
<dbReference type="EMBL" id="LACI01000033">
    <property type="protein sequence ID" value="KJU87748.1"/>
    <property type="molecule type" value="Genomic_DNA"/>
</dbReference>
<accession>A0A0F3H464</accession>
<proteinExistence type="predicted"/>
<gene>
    <name evidence="2" type="ORF">MBAV_000057</name>
</gene>
<keyword evidence="1" id="KW-0812">Transmembrane</keyword>
<keyword evidence="1" id="KW-1133">Transmembrane helix</keyword>
<evidence type="ECO:0000256" key="1">
    <source>
        <dbReference type="SAM" id="Phobius"/>
    </source>
</evidence>
<evidence type="ECO:0000313" key="2">
    <source>
        <dbReference type="EMBL" id="KJU87748.1"/>
    </source>
</evidence>
<dbReference type="Proteomes" id="UP000033423">
    <property type="component" value="Unassembled WGS sequence"/>
</dbReference>
<keyword evidence="1" id="KW-0472">Membrane</keyword>
<sequence>MVAYVYVNDHKLKPLLHQRRKDNTALLKKLRPCALKIGQVLAIVHDTATIGILVVYLYI</sequence>
<organism evidence="2 3">
    <name type="scientific">Candidatus Magnetobacterium bavaricum</name>
    <dbReference type="NCBI Taxonomy" id="29290"/>
    <lineage>
        <taxon>Bacteria</taxon>
        <taxon>Pseudomonadati</taxon>
        <taxon>Nitrospirota</taxon>
        <taxon>Thermodesulfovibrionia</taxon>
        <taxon>Thermodesulfovibrionales</taxon>
        <taxon>Candidatus Magnetobacteriaceae</taxon>
        <taxon>Candidatus Magnetobacterium</taxon>
    </lineage>
</organism>
<comment type="caution">
    <text evidence="2">The sequence shown here is derived from an EMBL/GenBank/DDBJ whole genome shotgun (WGS) entry which is preliminary data.</text>
</comment>
<evidence type="ECO:0000313" key="3">
    <source>
        <dbReference type="Proteomes" id="UP000033423"/>
    </source>
</evidence>